<keyword evidence="2" id="KW-0521">NADP</keyword>
<dbReference type="InterPro" id="IPR036291">
    <property type="entry name" value="NAD(P)-bd_dom_sf"/>
</dbReference>
<dbReference type="SUPFAM" id="SSF51735">
    <property type="entry name" value="NAD(P)-binding Rossmann-fold domains"/>
    <property type="match status" value="1"/>
</dbReference>
<evidence type="ECO:0000313" key="6">
    <source>
        <dbReference type="Proteomes" id="UP000077266"/>
    </source>
</evidence>
<keyword evidence="3" id="KW-0560">Oxidoreductase</keyword>
<keyword evidence="6" id="KW-1185">Reference proteome</keyword>
<feature type="domain" description="NmrA-like" evidence="4">
    <location>
        <begin position="11"/>
        <end position="313"/>
    </location>
</feature>
<dbReference type="GO" id="GO:0016491">
    <property type="term" value="F:oxidoreductase activity"/>
    <property type="evidence" value="ECO:0007669"/>
    <property type="project" value="UniProtKB-KW"/>
</dbReference>
<dbReference type="InParanoid" id="A0A165LJ64"/>
<dbReference type="Gene3D" id="3.90.25.10">
    <property type="entry name" value="UDP-galactose 4-epimerase, domain 1"/>
    <property type="match status" value="1"/>
</dbReference>
<name>A0A165LJ64_EXIGL</name>
<evidence type="ECO:0000256" key="2">
    <source>
        <dbReference type="ARBA" id="ARBA00022857"/>
    </source>
</evidence>
<dbReference type="STRING" id="1314781.A0A165LJ64"/>
<evidence type="ECO:0000313" key="5">
    <source>
        <dbReference type="EMBL" id="KZV97920.1"/>
    </source>
</evidence>
<dbReference type="CDD" id="cd05251">
    <property type="entry name" value="NmrA_like_SDR_a"/>
    <property type="match status" value="1"/>
</dbReference>
<accession>A0A165LJ64</accession>
<dbReference type="PANTHER" id="PTHR42748:SF30">
    <property type="entry name" value="NMRA-LIKE DOMAIN-CONTAINING PROTEIN"/>
    <property type="match status" value="1"/>
</dbReference>
<dbReference type="Pfam" id="PF05368">
    <property type="entry name" value="NmrA"/>
    <property type="match status" value="1"/>
</dbReference>
<reference evidence="5 6" key="1">
    <citation type="journal article" date="2016" name="Mol. Biol. Evol.">
        <title>Comparative Genomics of Early-Diverging Mushroom-Forming Fungi Provides Insights into the Origins of Lignocellulose Decay Capabilities.</title>
        <authorList>
            <person name="Nagy L.G."/>
            <person name="Riley R."/>
            <person name="Tritt A."/>
            <person name="Adam C."/>
            <person name="Daum C."/>
            <person name="Floudas D."/>
            <person name="Sun H."/>
            <person name="Yadav J.S."/>
            <person name="Pangilinan J."/>
            <person name="Larsson K.H."/>
            <person name="Matsuura K."/>
            <person name="Barry K."/>
            <person name="Labutti K."/>
            <person name="Kuo R."/>
            <person name="Ohm R.A."/>
            <person name="Bhattacharya S.S."/>
            <person name="Shirouzu T."/>
            <person name="Yoshinaga Y."/>
            <person name="Martin F.M."/>
            <person name="Grigoriev I.V."/>
            <person name="Hibbett D.S."/>
        </authorList>
    </citation>
    <scope>NUCLEOTIDE SEQUENCE [LARGE SCALE GENOMIC DNA]</scope>
    <source>
        <strain evidence="5 6">HHB12029</strain>
    </source>
</reference>
<dbReference type="EMBL" id="KV425924">
    <property type="protein sequence ID" value="KZV97920.1"/>
    <property type="molecule type" value="Genomic_DNA"/>
</dbReference>
<gene>
    <name evidence="5" type="ORF">EXIGLDRAFT_746858</name>
</gene>
<comment type="similarity">
    <text evidence="1">Belongs to the NmrA-type oxidoreductase family.</text>
</comment>
<sequence>MVVTSDTSAPLVVVVGATGVQGGSVISNLVQSDKPYRLRGVTRDVSKPAAQKLKDLGVEVVSANIVVGNESAVQEAFKGAHVVFGVTKFFEHKDSFREIAEGKLMVDAAKAVGAKLFIFSGLPAVTKLSGGKFSHVVHFDSKAEVVEYARSQLPTVDVEAGYYMTNLASSMLGPEKQPDGTYRWTTQWDPAAKFPLIDTEADYGLFVRYAIESPEYSTGGGTIFSYAEHASHAHIASTLEKVRGVSMNIAALDPAAYRASLEQAGLPATAIEILGDLLYVTEYGYWFGQELEEQQKRVRAGLARQPRTFEEFLRANPDFFAA</sequence>
<dbReference type="Gene3D" id="3.40.50.720">
    <property type="entry name" value="NAD(P)-binding Rossmann-like Domain"/>
    <property type="match status" value="1"/>
</dbReference>
<dbReference type="OrthoDB" id="2868448at2759"/>
<dbReference type="Proteomes" id="UP000077266">
    <property type="component" value="Unassembled WGS sequence"/>
</dbReference>
<organism evidence="5 6">
    <name type="scientific">Exidia glandulosa HHB12029</name>
    <dbReference type="NCBI Taxonomy" id="1314781"/>
    <lineage>
        <taxon>Eukaryota</taxon>
        <taxon>Fungi</taxon>
        <taxon>Dikarya</taxon>
        <taxon>Basidiomycota</taxon>
        <taxon>Agaricomycotina</taxon>
        <taxon>Agaricomycetes</taxon>
        <taxon>Auriculariales</taxon>
        <taxon>Exidiaceae</taxon>
        <taxon>Exidia</taxon>
    </lineage>
</organism>
<dbReference type="AlphaFoldDB" id="A0A165LJ64"/>
<evidence type="ECO:0000259" key="4">
    <source>
        <dbReference type="Pfam" id="PF05368"/>
    </source>
</evidence>
<proteinExistence type="inferred from homology"/>
<dbReference type="InterPro" id="IPR008030">
    <property type="entry name" value="NmrA-like"/>
</dbReference>
<evidence type="ECO:0000256" key="1">
    <source>
        <dbReference type="ARBA" id="ARBA00006328"/>
    </source>
</evidence>
<dbReference type="InterPro" id="IPR051164">
    <property type="entry name" value="NmrA-like_oxidored"/>
</dbReference>
<dbReference type="GO" id="GO:0005634">
    <property type="term" value="C:nucleus"/>
    <property type="evidence" value="ECO:0007669"/>
    <property type="project" value="TreeGrafter"/>
</dbReference>
<dbReference type="PANTHER" id="PTHR42748">
    <property type="entry name" value="NITROGEN METABOLITE REPRESSION PROTEIN NMRA FAMILY MEMBER"/>
    <property type="match status" value="1"/>
</dbReference>
<evidence type="ECO:0000256" key="3">
    <source>
        <dbReference type="ARBA" id="ARBA00023002"/>
    </source>
</evidence>
<protein>
    <submittedName>
        <fullName evidence="5">NAD(P)-binding protein</fullName>
    </submittedName>
</protein>